<reference evidence="1 2" key="2">
    <citation type="submission" date="2018-12" db="EMBL/GenBank/DDBJ databases">
        <title>Rhizobacter gummiphilus sp. nov., a rubber-degrading bacterium isolated from the soil of a botanical garden in Japan.</title>
        <authorList>
            <person name="Shunsuke S.S."/>
        </authorList>
    </citation>
    <scope>NUCLEOTIDE SEQUENCE [LARGE SCALE GENOMIC DNA]</scope>
    <source>
        <strain evidence="1 2">S-16</strain>
    </source>
</reference>
<dbReference type="RefSeq" id="WP_124542289.1">
    <property type="nucleotide sequence ID" value="NZ_QUSW01000006.1"/>
</dbReference>
<name>A0A3N7HKU7_9BURK</name>
<reference evidence="1 2" key="1">
    <citation type="submission" date="2018-08" db="EMBL/GenBank/DDBJ databases">
        <authorList>
            <person name="Khan S.A."/>
            <person name="Jeon C.O."/>
            <person name="Chun B.H."/>
            <person name="Jeong S.E."/>
        </authorList>
    </citation>
    <scope>NUCLEOTIDE SEQUENCE [LARGE SCALE GENOMIC DNA]</scope>
    <source>
        <strain evidence="1 2">S-16</strain>
    </source>
</reference>
<keyword evidence="2" id="KW-1185">Reference proteome</keyword>
<organism evidence="1 2">
    <name type="scientific">Piscinibacter terrae</name>
    <dbReference type="NCBI Taxonomy" id="2496871"/>
    <lineage>
        <taxon>Bacteria</taxon>
        <taxon>Pseudomonadati</taxon>
        <taxon>Pseudomonadota</taxon>
        <taxon>Betaproteobacteria</taxon>
        <taxon>Burkholderiales</taxon>
        <taxon>Sphaerotilaceae</taxon>
        <taxon>Piscinibacter</taxon>
    </lineage>
</organism>
<dbReference type="Gene3D" id="3.30.1460.10">
    <property type="match status" value="1"/>
</dbReference>
<protein>
    <recommendedName>
        <fullName evidence="3">Type III secretion system chaperone</fullName>
    </recommendedName>
</protein>
<evidence type="ECO:0008006" key="3">
    <source>
        <dbReference type="Google" id="ProtNLM"/>
    </source>
</evidence>
<accession>A0A3N7HKU7</accession>
<gene>
    <name evidence="1" type="ORF">DZC73_20690</name>
</gene>
<proteinExistence type="predicted"/>
<evidence type="ECO:0000313" key="1">
    <source>
        <dbReference type="EMBL" id="RQP22720.1"/>
    </source>
</evidence>
<dbReference type="AlphaFoldDB" id="A0A3N7HKU7"/>
<dbReference type="EMBL" id="QUSW01000006">
    <property type="protein sequence ID" value="RQP22720.1"/>
    <property type="molecule type" value="Genomic_DNA"/>
</dbReference>
<evidence type="ECO:0000313" key="2">
    <source>
        <dbReference type="Proteomes" id="UP000267464"/>
    </source>
</evidence>
<sequence>MNGTTSNSNADILDIGADARRWLESVARHAGMDANAARDAVAAGGFQLDGVPLNWAAPLQGPKGSLKLQALAAAVPQGESATAMFEALLHAQWLLHGPGMPVLGFDPATRQVVLMQCVDPARQPPDEGRAVLEGLKAMAQEVSRALG</sequence>
<comment type="caution">
    <text evidence="1">The sequence shown here is derived from an EMBL/GenBank/DDBJ whole genome shotgun (WGS) entry which is preliminary data.</text>
</comment>
<dbReference type="Proteomes" id="UP000267464">
    <property type="component" value="Unassembled WGS sequence"/>
</dbReference>